<dbReference type="GeneID" id="9682775"/>
<feature type="modified residue" description="4-aspartylphosphate" evidence="2">
    <location>
        <position position="54"/>
    </location>
</feature>
<keyword evidence="5" id="KW-1185">Reference proteome</keyword>
<feature type="non-terminal residue" evidence="4">
    <location>
        <position position="1"/>
    </location>
</feature>
<evidence type="ECO:0000259" key="3">
    <source>
        <dbReference type="PROSITE" id="PS50110"/>
    </source>
</evidence>
<dbReference type="InterPro" id="IPR011006">
    <property type="entry name" value="CheY-like_superfamily"/>
</dbReference>
<keyword evidence="1 2" id="KW-0597">Phosphoprotein</keyword>
<dbReference type="OrthoDB" id="21225at2759"/>
<gene>
    <name evidence="4" type="ORF">MICPUCDRAFT_11790</name>
</gene>
<dbReference type="PANTHER" id="PTHR45339:SF6">
    <property type="entry name" value="SENSORY HISTIDINE PROTEIN KINASE"/>
    <property type="match status" value="1"/>
</dbReference>
<name>C1MM51_MICPC</name>
<dbReference type="Gene3D" id="3.40.50.2300">
    <property type="match status" value="1"/>
</dbReference>
<evidence type="ECO:0000256" key="2">
    <source>
        <dbReference type="PROSITE-ProRule" id="PRU00169"/>
    </source>
</evidence>
<proteinExistence type="predicted"/>
<dbReference type="SMART" id="SM00448">
    <property type="entry name" value="REC"/>
    <property type="match status" value="1"/>
</dbReference>
<dbReference type="KEGG" id="mpp:MICPUCDRAFT_11790"/>
<dbReference type="SUPFAM" id="SSF52172">
    <property type="entry name" value="CheY-like"/>
    <property type="match status" value="1"/>
</dbReference>
<feature type="domain" description="Response regulatory" evidence="3">
    <location>
        <begin position="1"/>
        <end position="119"/>
    </location>
</feature>
<dbReference type="AlphaFoldDB" id="C1MM51"/>
<dbReference type="PROSITE" id="PS50110">
    <property type="entry name" value="RESPONSE_REGULATORY"/>
    <property type="match status" value="1"/>
</dbReference>
<dbReference type="Pfam" id="PF00072">
    <property type="entry name" value="Response_reg"/>
    <property type="match status" value="1"/>
</dbReference>
<dbReference type="InterPro" id="IPR001789">
    <property type="entry name" value="Sig_transdc_resp-reg_receiver"/>
</dbReference>
<accession>C1MM51</accession>
<dbReference type="Proteomes" id="UP000001876">
    <property type="component" value="Unassembled WGS sequence"/>
</dbReference>
<protein>
    <submittedName>
        <fullName evidence="4">Predicted protein</fullName>
    </submittedName>
</protein>
<dbReference type="RefSeq" id="XP_003057336.1">
    <property type="nucleotide sequence ID" value="XM_003057290.1"/>
</dbReference>
<organism evidence="5">
    <name type="scientific">Micromonas pusilla (strain CCMP1545)</name>
    <name type="common">Picoplanktonic green alga</name>
    <dbReference type="NCBI Taxonomy" id="564608"/>
    <lineage>
        <taxon>Eukaryota</taxon>
        <taxon>Viridiplantae</taxon>
        <taxon>Chlorophyta</taxon>
        <taxon>Mamiellophyceae</taxon>
        <taxon>Mamiellales</taxon>
        <taxon>Mamiellaceae</taxon>
        <taxon>Micromonas</taxon>
    </lineage>
</organism>
<dbReference type="eggNOG" id="KOG0519">
    <property type="taxonomic scope" value="Eukaryota"/>
</dbReference>
<evidence type="ECO:0000256" key="1">
    <source>
        <dbReference type="ARBA" id="ARBA00022553"/>
    </source>
</evidence>
<feature type="non-terminal residue" evidence="4">
    <location>
        <position position="119"/>
    </location>
</feature>
<dbReference type="EMBL" id="GG663737">
    <property type="protein sequence ID" value="EEH58981.1"/>
    <property type="molecule type" value="Genomic_DNA"/>
</dbReference>
<dbReference type="CDD" id="cd17546">
    <property type="entry name" value="REC_hyHK_CKI1_RcsC-like"/>
    <property type="match status" value="1"/>
</dbReference>
<dbReference type="PANTHER" id="PTHR45339">
    <property type="entry name" value="HYBRID SIGNAL TRANSDUCTION HISTIDINE KINASE J"/>
    <property type="match status" value="1"/>
</dbReference>
<evidence type="ECO:0000313" key="4">
    <source>
        <dbReference type="EMBL" id="EEH58981.1"/>
    </source>
</evidence>
<sequence>KILVVDDNRLNREVMTRLLRSCGFANVHLAEGGAEAIELCRHDGKGDFDIVLMDVHMPEMDGFKASMLIHRDADERGERRPRTVIITADATDEVKASCGDAGLEFLTKPVQREDLRSVL</sequence>
<dbReference type="GO" id="GO:0000160">
    <property type="term" value="P:phosphorelay signal transduction system"/>
    <property type="evidence" value="ECO:0007669"/>
    <property type="project" value="InterPro"/>
</dbReference>
<dbReference type="OMA" id="MDGMECV"/>
<dbReference type="STRING" id="564608.C1MM51"/>
<reference evidence="4 5" key="1">
    <citation type="journal article" date="2009" name="Science">
        <title>Green evolution and dynamic adaptations revealed by genomes of the marine picoeukaryotes Micromonas.</title>
        <authorList>
            <person name="Worden A.Z."/>
            <person name="Lee J.H."/>
            <person name="Mock T."/>
            <person name="Rouze P."/>
            <person name="Simmons M.P."/>
            <person name="Aerts A.L."/>
            <person name="Allen A.E."/>
            <person name="Cuvelier M.L."/>
            <person name="Derelle E."/>
            <person name="Everett M.V."/>
            <person name="Foulon E."/>
            <person name="Grimwood J."/>
            <person name="Gundlach H."/>
            <person name="Henrissat B."/>
            <person name="Napoli C."/>
            <person name="McDonald S.M."/>
            <person name="Parker M.S."/>
            <person name="Rombauts S."/>
            <person name="Salamov A."/>
            <person name="Von Dassow P."/>
            <person name="Badger J.H."/>
            <person name="Coutinho P.M."/>
            <person name="Demir E."/>
            <person name="Dubchak I."/>
            <person name="Gentemann C."/>
            <person name="Eikrem W."/>
            <person name="Gready J.E."/>
            <person name="John U."/>
            <person name="Lanier W."/>
            <person name="Lindquist E.A."/>
            <person name="Lucas S."/>
            <person name="Mayer K.F."/>
            <person name="Moreau H."/>
            <person name="Not F."/>
            <person name="Otillar R."/>
            <person name="Panaud O."/>
            <person name="Pangilinan J."/>
            <person name="Paulsen I."/>
            <person name="Piegu B."/>
            <person name="Poliakov A."/>
            <person name="Robbens S."/>
            <person name="Schmutz J."/>
            <person name="Toulza E."/>
            <person name="Wyss T."/>
            <person name="Zelensky A."/>
            <person name="Zhou K."/>
            <person name="Armbrust E.V."/>
            <person name="Bhattacharya D."/>
            <person name="Goodenough U.W."/>
            <person name="Van de Peer Y."/>
            <person name="Grigoriev I.V."/>
        </authorList>
    </citation>
    <scope>NUCLEOTIDE SEQUENCE [LARGE SCALE GENOMIC DNA]</scope>
    <source>
        <strain evidence="4 5">CCMP1545</strain>
    </source>
</reference>
<evidence type="ECO:0000313" key="5">
    <source>
        <dbReference type="Proteomes" id="UP000001876"/>
    </source>
</evidence>